<protein>
    <submittedName>
        <fullName evidence="1">Uncharacterized protein</fullName>
    </submittedName>
</protein>
<name>A0A179BUT7_RHILE</name>
<sequence length="191" mass="21364">MLETEQMRLGYSDRHVAVGHGWLQQTFSRWKMGSLPRPNMYAAIGQFLGVPTDTVKELVEEARESMGNEKVPKVSVFATSSVYGKMADRKEGKFKFAVPLPAGRYAIQMDTPIMEPALIFGSKAWVDPSVWPKVGNEVLVHARNGVAWIGRLESHDNDTAVISQYAFEDKITVRNVEAIHTIVLSERVTSK</sequence>
<gene>
    <name evidence="1" type="ORF">A4U53_18155</name>
</gene>
<evidence type="ECO:0000313" key="1">
    <source>
        <dbReference type="EMBL" id="OAP95145.1"/>
    </source>
</evidence>
<reference evidence="1" key="1">
    <citation type="submission" date="2016-04" db="EMBL/GenBank/DDBJ databases">
        <title>Fast-growing isolate from the root nodules of Vavilovia formosa.</title>
        <authorList>
            <person name="Kimeklis A."/>
            <person name="Safronova V."/>
            <person name="Belimov A."/>
            <person name="Andronov E."/>
        </authorList>
    </citation>
    <scope>NUCLEOTIDE SEQUENCE [LARGE SCALE GENOMIC DNA]</scope>
    <source>
        <strain evidence="1">Vaf-46</strain>
    </source>
</reference>
<dbReference type="EMBL" id="LWBS01000121">
    <property type="protein sequence ID" value="OAP95145.1"/>
    <property type="molecule type" value="Genomic_DNA"/>
</dbReference>
<accession>A0A179BUT7</accession>
<comment type="caution">
    <text evidence="1">The sequence shown here is derived from an EMBL/GenBank/DDBJ whole genome shotgun (WGS) entry which is preliminary data.</text>
</comment>
<organism evidence="1">
    <name type="scientific">Rhizobium leguminosarum</name>
    <dbReference type="NCBI Taxonomy" id="384"/>
    <lineage>
        <taxon>Bacteria</taxon>
        <taxon>Pseudomonadati</taxon>
        <taxon>Pseudomonadota</taxon>
        <taxon>Alphaproteobacteria</taxon>
        <taxon>Hyphomicrobiales</taxon>
        <taxon>Rhizobiaceae</taxon>
        <taxon>Rhizobium/Agrobacterium group</taxon>
        <taxon>Rhizobium</taxon>
    </lineage>
</organism>
<proteinExistence type="predicted"/>
<dbReference type="AlphaFoldDB" id="A0A179BUT7"/>